<evidence type="ECO:0000313" key="15">
    <source>
        <dbReference type="EMBL" id="KAH7641532.1"/>
    </source>
</evidence>
<protein>
    <recommendedName>
        <fullName evidence="11">Structural maintenance of chromosomes protein</fullName>
    </recommendedName>
</protein>
<dbReference type="InterPro" id="IPR024704">
    <property type="entry name" value="SMC"/>
</dbReference>
<evidence type="ECO:0000256" key="5">
    <source>
        <dbReference type="ARBA" id="ARBA00022776"/>
    </source>
</evidence>
<dbReference type="InterPro" id="IPR036277">
    <property type="entry name" value="SMC_hinge_sf"/>
</dbReference>
<dbReference type="SUPFAM" id="SSF52540">
    <property type="entry name" value="P-loop containing nucleoside triphosphate hydrolases"/>
    <property type="match status" value="1"/>
</dbReference>
<dbReference type="InterPro" id="IPR027417">
    <property type="entry name" value="P-loop_NTPase"/>
</dbReference>
<dbReference type="Gene3D" id="1.20.1060.20">
    <property type="match status" value="1"/>
</dbReference>
<dbReference type="Gene3D" id="3.40.50.300">
    <property type="entry name" value="P-loop containing nucleotide triphosphate hydrolases"/>
    <property type="match status" value="2"/>
</dbReference>
<evidence type="ECO:0000256" key="3">
    <source>
        <dbReference type="ARBA" id="ARBA00022618"/>
    </source>
</evidence>
<dbReference type="Pfam" id="PF02463">
    <property type="entry name" value="SMC_N"/>
    <property type="match status" value="1"/>
</dbReference>
<accession>A0A9D4P0S8</accession>
<feature type="domain" description="SMC hinge" evidence="14">
    <location>
        <begin position="522"/>
        <end position="635"/>
    </location>
</feature>
<evidence type="ECO:0000256" key="2">
    <source>
        <dbReference type="ARBA" id="ARBA00006005"/>
    </source>
</evidence>
<keyword evidence="7 12" id="KW-0175">Coiled coil</keyword>
<reference evidence="15" key="1">
    <citation type="submission" date="2020-06" db="EMBL/GenBank/DDBJ databases">
        <authorList>
            <person name="Ji K."/>
            <person name="Li J."/>
        </authorList>
    </citation>
    <scope>NUCLEOTIDE SEQUENCE</scope>
    <source>
        <strain evidence="15">JKM2019</strain>
        <tissue evidence="15">Whole body</tissue>
    </source>
</reference>
<dbReference type="GO" id="GO:0005524">
    <property type="term" value="F:ATP binding"/>
    <property type="evidence" value="ECO:0007669"/>
    <property type="project" value="UniProtKB-KW"/>
</dbReference>
<dbReference type="PIRSF" id="PIRSF005719">
    <property type="entry name" value="SMC"/>
    <property type="match status" value="1"/>
</dbReference>
<proteinExistence type="inferred from homology"/>
<evidence type="ECO:0000256" key="13">
    <source>
        <dbReference type="SAM" id="MobiDB-lite"/>
    </source>
</evidence>
<dbReference type="PANTHER" id="PTHR18937:SF172">
    <property type="entry name" value="STRUCTURAL MAINTENANCE OF CHROMOSOMES PROTEIN"/>
    <property type="match status" value="1"/>
</dbReference>
<evidence type="ECO:0000256" key="6">
    <source>
        <dbReference type="ARBA" id="ARBA00022840"/>
    </source>
</evidence>
<comment type="subcellular location">
    <subcellularLocation>
        <location evidence="1 11">Nucleus</location>
    </subcellularLocation>
</comment>
<dbReference type="PANTHER" id="PTHR18937">
    <property type="entry name" value="STRUCTURAL MAINTENANCE OF CHROMOSOMES SMC FAMILY MEMBER"/>
    <property type="match status" value="1"/>
</dbReference>
<evidence type="ECO:0000256" key="7">
    <source>
        <dbReference type="ARBA" id="ARBA00023054"/>
    </source>
</evidence>
<reference evidence="15" key="2">
    <citation type="journal article" date="2021" name="World Allergy Organ. J.">
        <title>Chromosome-level assembly of Dermatophagoides farinae genome and transcriptome reveals two novel allergens Der f 37 and Der f 39.</title>
        <authorList>
            <person name="Chen J."/>
            <person name="Cai Z."/>
            <person name="Fan D."/>
            <person name="Hu J."/>
            <person name="Hou Y."/>
            <person name="He Y."/>
            <person name="Zhang Z."/>
            <person name="Zhao Z."/>
            <person name="Gao P."/>
            <person name="Hu W."/>
            <person name="Sun J."/>
            <person name="Li J."/>
            <person name="Ji K."/>
        </authorList>
    </citation>
    <scope>NUCLEOTIDE SEQUENCE</scope>
    <source>
        <strain evidence="15">JKM2019</strain>
    </source>
</reference>
<comment type="similarity">
    <text evidence="2">Belongs to the SMC family. SMC4 subfamily.</text>
</comment>
<evidence type="ECO:0000256" key="12">
    <source>
        <dbReference type="SAM" id="Coils"/>
    </source>
</evidence>
<dbReference type="FunFam" id="3.40.50.300:FF:000481">
    <property type="entry name" value="Structural maintenance of chromosomes 4"/>
    <property type="match status" value="1"/>
</dbReference>
<comment type="caution">
    <text evidence="15">The sequence shown here is derived from an EMBL/GenBank/DDBJ whole genome shotgun (WGS) entry which is preliminary data.</text>
</comment>
<dbReference type="SUPFAM" id="SSF75553">
    <property type="entry name" value="Smc hinge domain"/>
    <property type="match status" value="1"/>
</dbReference>
<keyword evidence="4" id="KW-0547">Nucleotide-binding</keyword>
<evidence type="ECO:0000256" key="10">
    <source>
        <dbReference type="ARBA" id="ARBA00023306"/>
    </source>
</evidence>
<keyword evidence="6" id="KW-0067">ATP-binding</keyword>
<gene>
    <name evidence="15" type="ORF">HUG17_4576</name>
</gene>
<dbReference type="GO" id="GO:0051301">
    <property type="term" value="P:cell division"/>
    <property type="evidence" value="ECO:0007669"/>
    <property type="project" value="UniProtKB-KW"/>
</dbReference>
<dbReference type="Proteomes" id="UP000828236">
    <property type="component" value="Unassembled WGS sequence"/>
</dbReference>
<keyword evidence="10" id="KW-0131">Cell cycle</keyword>
<feature type="region of interest" description="Disordered" evidence="13">
    <location>
        <begin position="952"/>
        <end position="985"/>
    </location>
</feature>
<dbReference type="GO" id="GO:0016887">
    <property type="term" value="F:ATP hydrolysis activity"/>
    <property type="evidence" value="ECO:0007669"/>
    <property type="project" value="InterPro"/>
</dbReference>
<feature type="coiled-coil region" evidence="12">
    <location>
        <begin position="243"/>
        <end position="375"/>
    </location>
</feature>
<keyword evidence="3" id="KW-0132">Cell division</keyword>
<evidence type="ECO:0000256" key="8">
    <source>
        <dbReference type="ARBA" id="ARBA00023067"/>
    </source>
</evidence>
<dbReference type="GO" id="GO:0007076">
    <property type="term" value="P:mitotic chromosome condensation"/>
    <property type="evidence" value="ECO:0007669"/>
    <property type="project" value="TreeGrafter"/>
</dbReference>
<dbReference type="EMBL" id="SDOV01000004">
    <property type="protein sequence ID" value="KAH7641532.1"/>
    <property type="molecule type" value="Genomic_DNA"/>
</dbReference>
<feature type="coiled-coil region" evidence="12">
    <location>
        <begin position="415"/>
        <end position="484"/>
    </location>
</feature>
<sequence length="1247" mass="145475">MPRIRKNQDSSLIDDNRLSIGKRNSIGNDFEEQFHEECGTQIIDDIYMPPPPLQPQNLDDQTGERLIIETIGITNFKSFGGYSLLGPFYKSFNSIVGPNGSGKSNVIDSMLFVFGYRAQKLRCTKISSIIHNSELLPDCQFAQVDVNFAMIDDKGDENVHIIDGTRFTVSRVVSKDNSSHYMIDNRKVLFKDYVLRANFAQKEMKSSEKAKNEAIQALVLENKIKIEKAKIVQYHRYNLAKKMQKHEEEYAIFERKIKDLNDEEETIGLEKATLDEEEKAKTVQFAEIKKDAEKLRIKFQECNKNDLYFNQRRKSTKDKLKKLKNKIVEDQKKLDEWSDMPSQNDELIEKLEQSKTEMESEIKQIEVKMNEETAIAQKACSDLIQQRDQLNLESIQFKDMQSSKLDQMNEAYNQYMVYKQQADSTKDKYEQHQNRFQQIQDETNEKNRMVEKYEQEIPVDQSKLKKFQQKFQTLEQKRIDLTEMINHKATELLDIRQSVKKVQSRDAIRNALMDAKHKRSLEGIYGRLGDLGAIDKKYDVAVSTACGRLKNFVVDTIDNAQKCVEFLKQNQLPPATFIALDKLRVRWEESVSYPERVSRLFDLVRINDEQIRPAFYYALGETLVAQDIDQARRITRQNRYRVVTLSGDLIEMDGAMTGGGRPKSGGMGQSITETGSEESEEKAVILENEIESLKAERQNIDNEIDNIRNNITHLERDLKFMEEKVNSFQLDIKESANRLKLVQENIKRQKIEMEKLKKNPQLDDAEQLYLKAKQVYEKSMSEMDSLQDKVKDLDNLINEKINERMGPLKKRRKTLEKNLKENQTHLNQLVSEKTAAELNLKKVEEALANNMKSQQETEQEMEEIKKQIAELEIVAKEITEKYENAQEECHKKEQELNDLRTRVREIDAKFNAIKNSELDLKLESEEKFKFLNEKREKIARYLAELESIKLDPIDEDEDDQQQMEIDDQTPETNVKSSEQEKSKKEHMIIPILSDEELEHLSVDMIEKNIKSFHHERQNLSPNFGAIETFRKNRRDYLSKVADLDDITAKRDLYMEHLRETKDRRFKEFKTGYLIIARKLKELYRSITLGGDADLEFIDSLDPFSEGINYAVRPNKKTWKINIHLSGGEKTLASLALIFALHYYKPSPLYIMDEIDAALDFKNVSIIANYIKKRTRNTQFLIISLRNNMYELADRLIGIYKTFNITKSIPFDPIEFDRKFDVKNSCTQSTINTQTTTATQQSQQPMEN</sequence>
<dbReference type="GO" id="GO:0005634">
    <property type="term" value="C:nucleus"/>
    <property type="evidence" value="ECO:0007669"/>
    <property type="project" value="UniProtKB-SubCell"/>
</dbReference>
<dbReference type="InterPro" id="IPR003395">
    <property type="entry name" value="RecF/RecN/SMC_N"/>
</dbReference>
<feature type="compositionally biased region" description="Gly residues" evidence="13">
    <location>
        <begin position="656"/>
        <end position="668"/>
    </location>
</feature>
<keyword evidence="8" id="KW-0226">DNA condensation</keyword>
<name>A0A9D4P0S8_DERFA</name>
<dbReference type="GO" id="GO:0000796">
    <property type="term" value="C:condensin complex"/>
    <property type="evidence" value="ECO:0007669"/>
    <property type="project" value="TreeGrafter"/>
</dbReference>
<dbReference type="SMART" id="SM00968">
    <property type="entry name" value="SMC_hinge"/>
    <property type="match status" value="1"/>
</dbReference>
<organism evidence="15">
    <name type="scientific">Dermatophagoides farinae</name>
    <name type="common">American house dust mite</name>
    <dbReference type="NCBI Taxonomy" id="6954"/>
    <lineage>
        <taxon>Eukaryota</taxon>
        <taxon>Metazoa</taxon>
        <taxon>Ecdysozoa</taxon>
        <taxon>Arthropoda</taxon>
        <taxon>Chelicerata</taxon>
        <taxon>Arachnida</taxon>
        <taxon>Acari</taxon>
        <taxon>Acariformes</taxon>
        <taxon>Sarcoptiformes</taxon>
        <taxon>Astigmata</taxon>
        <taxon>Psoroptidia</taxon>
        <taxon>Analgoidea</taxon>
        <taxon>Pyroglyphidae</taxon>
        <taxon>Dermatophagoidinae</taxon>
        <taxon>Dermatophagoides</taxon>
    </lineage>
</organism>
<evidence type="ECO:0000256" key="11">
    <source>
        <dbReference type="PIRNR" id="PIRNR005719"/>
    </source>
</evidence>
<keyword evidence="5" id="KW-0498">Mitosis</keyword>
<evidence type="ECO:0000256" key="1">
    <source>
        <dbReference type="ARBA" id="ARBA00004123"/>
    </source>
</evidence>
<evidence type="ECO:0000256" key="4">
    <source>
        <dbReference type="ARBA" id="ARBA00022741"/>
    </source>
</evidence>
<dbReference type="InterPro" id="IPR010935">
    <property type="entry name" value="SMC_hinge"/>
</dbReference>
<keyword evidence="9 11" id="KW-0539">Nucleus</keyword>
<evidence type="ECO:0000259" key="14">
    <source>
        <dbReference type="SMART" id="SM00968"/>
    </source>
</evidence>
<dbReference type="AlphaFoldDB" id="A0A9D4P0S8"/>
<feature type="compositionally biased region" description="Acidic residues" evidence="13">
    <location>
        <begin position="953"/>
        <end position="969"/>
    </location>
</feature>
<dbReference type="Gene3D" id="3.30.70.1620">
    <property type="match status" value="1"/>
</dbReference>
<feature type="region of interest" description="Disordered" evidence="13">
    <location>
        <begin position="653"/>
        <end position="681"/>
    </location>
</feature>
<evidence type="ECO:0000256" key="9">
    <source>
        <dbReference type="ARBA" id="ARBA00023242"/>
    </source>
</evidence>
<dbReference type="Pfam" id="PF06470">
    <property type="entry name" value="SMC_hinge"/>
    <property type="match status" value="1"/>
</dbReference>